<dbReference type="Proteomes" id="UP001145069">
    <property type="component" value="Unassembled WGS sequence"/>
</dbReference>
<comment type="caution">
    <text evidence="1">The sequence shown here is derived from an EMBL/GenBank/DDBJ whole genome shotgun (WGS) entry which is preliminary data.</text>
</comment>
<keyword evidence="2" id="KW-1185">Reference proteome</keyword>
<protein>
    <submittedName>
        <fullName evidence="1">AimR family lysis-lysogeny pheromone receptor</fullName>
    </submittedName>
</protein>
<keyword evidence="1" id="KW-0675">Receptor</keyword>
<accession>A0A9X3WBP4</accession>
<evidence type="ECO:0000313" key="1">
    <source>
        <dbReference type="EMBL" id="MDC3416720.1"/>
    </source>
</evidence>
<dbReference type="NCBIfam" id="NF038310">
    <property type="entry name" value="lysogeny_AimR"/>
    <property type="match status" value="1"/>
</dbReference>
<dbReference type="Pfam" id="PF22871">
    <property type="entry name" value="AimR"/>
    <property type="match status" value="1"/>
</dbReference>
<sequence length="213" mass="25191">MTIKKWGRDMLDSYLSQGRSLYFHEYISLVSMNCDEKTVIEMAKRFCDQTMIEDNWIVGMEFFYMNGNMREVDKLIERNKQSGRDSNQSFATVYQVMVDLKRNLLSPPTAIELLDSVKINSPALYCIVTLAKVSIHYSTHQFAALGYYIDKINQYLNQINNPLLVTLYKVRMDALLFIYYWKRNELILGRKHAFRAIKQTFHLQRKFIAFIHL</sequence>
<proteinExistence type="predicted"/>
<evidence type="ECO:0000313" key="2">
    <source>
        <dbReference type="Proteomes" id="UP001145069"/>
    </source>
</evidence>
<name>A0A9X3WBP4_9BACI</name>
<reference evidence="1" key="1">
    <citation type="submission" date="2022-06" db="EMBL/GenBank/DDBJ databases">
        <title>Aquibacillus sp. a new bacterium isolated from soil saline samples.</title>
        <authorList>
            <person name="Galisteo C."/>
            <person name="De La Haba R."/>
            <person name="Sanchez-Porro C."/>
            <person name="Ventosa A."/>
        </authorList>
    </citation>
    <scope>NUCLEOTIDE SEQUENCE</scope>
    <source>
        <strain evidence="1">3ASR75-54</strain>
    </source>
</reference>
<dbReference type="InterPro" id="IPR047705">
    <property type="entry name" value="AimR-like"/>
</dbReference>
<gene>
    <name evidence="1" type="ORF">NC799_07285</name>
</gene>
<dbReference type="EMBL" id="JAMQKC010000004">
    <property type="protein sequence ID" value="MDC3416720.1"/>
    <property type="molecule type" value="Genomic_DNA"/>
</dbReference>
<organism evidence="1 2">
    <name type="scientific">Aquibacillus salsiterrae</name>
    <dbReference type="NCBI Taxonomy" id="2950439"/>
    <lineage>
        <taxon>Bacteria</taxon>
        <taxon>Bacillati</taxon>
        <taxon>Bacillota</taxon>
        <taxon>Bacilli</taxon>
        <taxon>Bacillales</taxon>
        <taxon>Bacillaceae</taxon>
        <taxon>Aquibacillus</taxon>
    </lineage>
</organism>
<dbReference type="AlphaFoldDB" id="A0A9X3WBP4"/>